<dbReference type="OrthoDB" id="1120682at2"/>
<evidence type="ECO:0000313" key="2">
    <source>
        <dbReference type="EMBL" id="SMO81277.1"/>
    </source>
</evidence>
<reference evidence="2 3" key="1">
    <citation type="submission" date="2017-05" db="EMBL/GenBank/DDBJ databases">
        <authorList>
            <person name="Varghese N."/>
            <person name="Submissions S."/>
        </authorList>
    </citation>
    <scope>NUCLEOTIDE SEQUENCE [LARGE SCALE GENOMIC DNA]</scope>
    <source>
        <strain evidence="2 3">DSM 27040</strain>
    </source>
</reference>
<feature type="signal peptide" evidence="1">
    <location>
        <begin position="1"/>
        <end position="19"/>
    </location>
</feature>
<organism evidence="2 3">
    <name type="scientific">Saccharicrinis carchari</name>
    <dbReference type="NCBI Taxonomy" id="1168039"/>
    <lineage>
        <taxon>Bacteria</taxon>
        <taxon>Pseudomonadati</taxon>
        <taxon>Bacteroidota</taxon>
        <taxon>Bacteroidia</taxon>
        <taxon>Marinilabiliales</taxon>
        <taxon>Marinilabiliaceae</taxon>
        <taxon>Saccharicrinis</taxon>
    </lineage>
</organism>
<proteinExistence type="predicted"/>
<keyword evidence="3" id="KW-1185">Reference proteome</keyword>
<name>A0A521EBI9_SACCC</name>
<dbReference type="Proteomes" id="UP000319040">
    <property type="component" value="Unassembled WGS sequence"/>
</dbReference>
<evidence type="ECO:0008006" key="4">
    <source>
        <dbReference type="Google" id="ProtNLM"/>
    </source>
</evidence>
<sequence length="194" mass="22412">MYKFVFPLLVSLLSITSFAQKNEVKVMYSPVSLQRMDGWGTNYDGLDPKYSGAFMIDYNRYLKPRLKLGFNASYERKKVSGTKSYIYCNLNPPYDCIDQSYKQSNKESLFFFGPQFGFEYLQKDNFRLGSLVGVSLVLSNREDIVDFITEKESDVNLFFHAELLNFTWGKTNGLTGQLGVGHKGLFSLGYFFRW</sequence>
<protein>
    <recommendedName>
        <fullName evidence="4">Outer membrane protein beta-barrel domain-containing protein</fullName>
    </recommendedName>
</protein>
<gene>
    <name evidence="2" type="ORF">SAMN06265379_10898</name>
</gene>
<feature type="chain" id="PRO_5021745938" description="Outer membrane protein beta-barrel domain-containing protein" evidence="1">
    <location>
        <begin position="20"/>
        <end position="194"/>
    </location>
</feature>
<evidence type="ECO:0000256" key="1">
    <source>
        <dbReference type="SAM" id="SignalP"/>
    </source>
</evidence>
<evidence type="ECO:0000313" key="3">
    <source>
        <dbReference type="Proteomes" id="UP000319040"/>
    </source>
</evidence>
<dbReference type="AlphaFoldDB" id="A0A521EBI9"/>
<dbReference type="RefSeq" id="WP_142534148.1">
    <property type="nucleotide sequence ID" value="NZ_FXTB01000008.1"/>
</dbReference>
<accession>A0A521EBI9</accession>
<keyword evidence="1" id="KW-0732">Signal</keyword>
<dbReference type="EMBL" id="FXTB01000008">
    <property type="protein sequence ID" value="SMO81277.1"/>
    <property type="molecule type" value="Genomic_DNA"/>
</dbReference>